<organism evidence="1">
    <name type="scientific">Vibrio crassostreae 9CS106</name>
    <dbReference type="NCBI Taxonomy" id="1191300"/>
    <lineage>
        <taxon>Bacteria</taxon>
        <taxon>Pseudomonadati</taxon>
        <taxon>Pseudomonadota</taxon>
        <taxon>Gammaproteobacteria</taxon>
        <taxon>Vibrionales</taxon>
        <taxon>Vibrionaceae</taxon>
        <taxon>Vibrio</taxon>
    </lineage>
</organism>
<name>A0A1B1C3L3_9VIBR</name>
<dbReference type="EMBL" id="CP016231">
    <property type="protein sequence ID" value="ANP79319.1"/>
    <property type="molecule type" value="Genomic_DNA"/>
</dbReference>
<dbReference type="AlphaFoldDB" id="A0A1B1C3L3"/>
<protein>
    <submittedName>
        <fullName evidence="1">Uncharacterized protein</fullName>
    </submittedName>
</protein>
<reference evidence="1" key="1">
    <citation type="journal article" date="2012" name="Science">
        <title>Ecological populations of bacteria act as socially cohesive units of antibiotic production and resistance.</title>
        <authorList>
            <person name="Cordero O.X."/>
            <person name="Wildschutte H."/>
            <person name="Kirkup B."/>
            <person name="Proehl S."/>
            <person name="Ngo L."/>
            <person name="Hussain F."/>
            <person name="Le Roux F."/>
            <person name="Mincer T."/>
            <person name="Polz M.F."/>
        </authorList>
    </citation>
    <scope>NUCLEOTIDE SEQUENCE</scope>
    <source>
        <strain evidence="1">9CS106</strain>
    </source>
</reference>
<accession>A0A1B1C3L3</accession>
<sequence>MPKYYPYLPDGSYSFDDGDYQSPDQRYTDFSYETLPYERGGYIPPAGCVPLVFEDKDYLSRPSNQYEVNFYAGGYPPTSVPSVQVSFDFPYELNRSVGEHCCEVHMRSPWARTNFEDADTDLNYEFADFVDVSLSLTYKGLAGCFVDSDADLAYEAANPIDCTKVRFSYRQAFAVDRENISFCYREAQHNLESEPIFPYLTPSWEDADKETLFFNVNLKDRPWEKDIDGIPLYMFGSPLALEFSAFTASYTPPDGRSVNLVFEVDPQRPVQPRDAAFDFTFDRARNFDQDKLFPWKQGYGLDWITDDTDIVYPIEPEPEPEPLPEPPEGKNKRSYVLMNTVMVYDVATKTPIAMRNISINMNIDSFVYSLSGTVIGSVSMNLIKPDAGGLKEVEVHINGWKFKFVVESYNRSVEIAKDEYSVTGATRQKYLAAPLAPKMSGMIDKDIRASQQIQKLLPQGFKVEFTPPQVDLMATPDWIVKGGTYSYSDKTSIEIISEIVESVGAVIVPDMVEDIIYIQPRYRLSRWRWTDTNLDDSNFRHQIPERMIKGESGKWMPSEVFNAIYVSGIKYGVAVNVTQYRTNGRDYDQDYFSPFVQDVLAAAEKGRNVINESGNKEQVTLSLMIPPKGSAPELVMAGNLAMIKNHDGSITKGLVISNQISVGGINAVYQNVTLELDRNEYQ</sequence>
<gene>
    <name evidence="1" type="ORF">A134_23175</name>
</gene>
<reference evidence="1" key="2">
    <citation type="submission" date="2016-06" db="EMBL/GenBank/DDBJ databases">
        <title>Adaptive Radiation by Waves of Gene Transfer Leads to Fine-Scale Resource Partitioning in Marine Microbes.</title>
        <authorList>
            <person name="Hehemann J.-H."/>
            <person name="Arevalo P."/>
            <person name="Datta M.S."/>
            <person name="Yu X."/>
            <person name="Corzett C."/>
            <person name="Henschel A."/>
            <person name="Preheim S.P."/>
            <person name="Timberlake S."/>
            <person name="Alm E.J."/>
            <person name="Polz M.F."/>
        </authorList>
    </citation>
    <scope>NUCLEOTIDE SEQUENCE</scope>
    <source>
        <strain evidence="1">9CS106</strain>
    </source>
</reference>
<proteinExistence type="predicted"/>
<evidence type="ECO:0000313" key="1">
    <source>
        <dbReference type="EMBL" id="ANP79319.1"/>
    </source>
</evidence>